<name>A0A6M6JSH2_9PSEU</name>
<dbReference type="PANTHER" id="PTHR37017">
    <property type="entry name" value="AB HYDROLASE-1 DOMAIN-CONTAINING PROTEIN-RELATED"/>
    <property type="match status" value="1"/>
</dbReference>
<evidence type="ECO:0000313" key="2">
    <source>
        <dbReference type="EMBL" id="QJY50183.1"/>
    </source>
</evidence>
<dbReference type="PANTHER" id="PTHR37017:SF11">
    <property type="entry name" value="ESTERASE_LIPASE_THIOESTERASE DOMAIN-CONTAINING PROTEIN"/>
    <property type="match status" value="1"/>
</dbReference>
<dbReference type="EMBL" id="CP053564">
    <property type="protein sequence ID" value="QJY50183.1"/>
    <property type="molecule type" value="Genomic_DNA"/>
</dbReference>
<gene>
    <name evidence="2" type="ORF">HOP40_34165</name>
</gene>
<dbReference type="InterPro" id="IPR029058">
    <property type="entry name" value="AB_hydrolase_fold"/>
</dbReference>
<keyword evidence="2" id="KW-0378">Hydrolase</keyword>
<evidence type="ECO:0000259" key="1">
    <source>
        <dbReference type="Pfam" id="PF12697"/>
    </source>
</evidence>
<dbReference type="KEGG" id="pbro:HOP40_34165"/>
<dbReference type="InterPro" id="IPR052897">
    <property type="entry name" value="Sec-Metab_Biosynth_Hydrolase"/>
</dbReference>
<reference evidence="2 3" key="1">
    <citation type="submission" date="2020-05" db="EMBL/GenBank/DDBJ databases">
        <authorList>
            <person name="Mo P."/>
        </authorList>
    </citation>
    <scope>NUCLEOTIDE SEQUENCE [LARGE SCALE GENOMIC DNA]</scope>
    <source>
        <strain evidence="2 3">Gen01</strain>
    </source>
</reference>
<feature type="domain" description="AB hydrolase-1" evidence="1">
    <location>
        <begin position="5"/>
        <end position="220"/>
    </location>
</feature>
<protein>
    <submittedName>
        <fullName evidence="2">Alpha/beta hydrolase</fullName>
    </submittedName>
</protein>
<dbReference type="Proteomes" id="UP000505377">
    <property type="component" value="Chromosome"/>
</dbReference>
<keyword evidence="3" id="KW-1185">Reference proteome</keyword>
<dbReference type="SUPFAM" id="SSF53474">
    <property type="entry name" value="alpha/beta-Hydrolases"/>
    <property type="match status" value="1"/>
</dbReference>
<dbReference type="GO" id="GO:0016787">
    <property type="term" value="F:hydrolase activity"/>
    <property type="evidence" value="ECO:0007669"/>
    <property type="project" value="UniProtKB-KW"/>
</dbReference>
<dbReference type="Pfam" id="PF12697">
    <property type="entry name" value="Abhydrolase_6"/>
    <property type="match status" value="1"/>
</dbReference>
<dbReference type="Gene3D" id="3.40.50.1820">
    <property type="entry name" value="alpha/beta hydrolase"/>
    <property type="match status" value="1"/>
</dbReference>
<dbReference type="AlphaFoldDB" id="A0A6M6JSH2"/>
<organism evidence="2 3">
    <name type="scientific">Pseudonocardia broussonetiae</name>
    <dbReference type="NCBI Taxonomy" id="2736640"/>
    <lineage>
        <taxon>Bacteria</taxon>
        <taxon>Bacillati</taxon>
        <taxon>Actinomycetota</taxon>
        <taxon>Actinomycetes</taxon>
        <taxon>Pseudonocardiales</taxon>
        <taxon>Pseudonocardiaceae</taxon>
        <taxon>Pseudonocardia</taxon>
    </lineage>
</organism>
<accession>A0A6M6JSH2</accession>
<evidence type="ECO:0000313" key="3">
    <source>
        <dbReference type="Proteomes" id="UP000505377"/>
    </source>
</evidence>
<dbReference type="InterPro" id="IPR000073">
    <property type="entry name" value="AB_hydrolase_1"/>
</dbReference>
<sequence length="227" mass="23927">MTTYVLVHGGFVDGWYWGATAARLEAQGHRVLVAELPSTGADPSALGGLDDDVAEVRRCVAATGDPVVLVGHSYSGLVITDAADEPGVTHRVYVSAFWPERGRSLMDLATGPLDWIVPSEDGAAVRVTDDVDRAVEVLCADLDPARRAEWFGHLLYSAASVMGTPATAPGSGHPVTYVVLEEDGALLPELQESMAARADRVERMPTSHCPQLVDPDGLAAVLSRAGA</sequence>
<proteinExistence type="predicted"/>
<dbReference type="RefSeq" id="WP_172167390.1">
    <property type="nucleotide sequence ID" value="NZ_CP053564.1"/>
</dbReference>